<sequence length="146" mass="16345">MKFVEVSSTTSREVLRQLAEVESRSFSTYESLGERIANEAEKPGHVLLVAVDGESVCGYVLFSSNSVAGRIVKVAVDPSKRRQGVGRSLMQEAIGRLHRSMSVSLHVSVKRSAALRLYQSLGFDIQETRQDYYQLGDHAYYMELQL</sequence>
<dbReference type="VEuPathDB" id="FungiDB:H257_00483"/>
<dbReference type="STRING" id="112090.W4HC14"/>
<dbReference type="InterPro" id="IPR000182">
    <property type="entry name" value="GNAT_dom"/>
</dbReference>
<reference evidence="2" key="1">
    <citation type="submission" date="2013-12" db="EMBL/GenBank/DDBJ databases">
        <title>The Genome Sequence of Aphanomyces astaci APO3.</title>
        <authorList>
            <consortium name="The Broad Institute Genomics Platform"/>
            <person name="Russ C."/>
            <person name="Tyler B."/>
            <person name="van West P."/>
            <person name="Dieguez-Uribeondo J."/>
            <person name="Young S.K."/>
            <person name="Zeng Q."/>
            <person name="Gargeya S."/>
            <person name="Fitzgerald M."/>
            <person name="Abouelleil A."/>
            <person name="Alvarado L."/>
            <person name="Chapman S.B."/>
            <person name="Gainer-Dewar J."/>
            <person name="Goldberg J."/>
            <person name="Griggs A."/>
            <person name="Gujja S."/>
            <person name="Hansen M."/>
            <person name="Howarth C."/>
            <person name="Imamovic A."/>
            <person name="Ireland A."/>
            <person name="Larimer J."/>
            <person name="McCowan C."/>
            <person name="Murphy C."/>
            <person name="Pearson M."/>
            <person name="Poon T.W."/>
            <person name="Priest M."/>
            <person name="Roberts A."/>
            <person name="Saif S."/>
            <person name="Shea T."/>
            <person name="Sykes S."/>
            <person name="Wortman J."/>
            <person name="Nusbaum C."/>
            <person name="Birren B."/>
        </authorList>
    </citation>
    <scope>NUCLEOTIDE SEQUENCE [LARGE SCALE GENOMIC DNA]</scope>
    <source>
        <strain evidence="2">APO3</strain>
    </source>
</reference>
<dbReference type="PANTHER" id="PTHR47542:SF2">
    <property type="entry name" value="ACYL-COA N-ACYLTRANSFERASES (NAT) SUPERFAMILY PROTEIN"/>
    <property type="match status" value="1"/>
</dbReference>
<dbReference type="SUPFAM" id="SSF55729">
    <property type="entry name" value="Acyl-CoA N-acyltransferases (Nat)"/>
    <property type="match status" value="1"/>
</dbReference>
<dbReference type="RefSeq" id="XP_009821506.1">
    <property type="nucleotide sequence ID" value="XM_009823204.1"/>
</dbReference>
<dbReference type="OrthoDB" id="41532at2759"/>
<gene>
    <name evidence="2" type="ORF">H257_00483</name>
</gene>
<dbReference type="CDD" id="cd04301">
    <property type="entry name" value="NAT_SF"/>
    <property type="match status" value="1"/>
</dbReference>
<dbReference type="PANTHER" id="PTHR47542">
    <property type="entry name" value="ACYL-COA N-ACYLTRANSFERASES (NAT) SUPERFAMILY PROTEIN"/>
    <property type="match status" value="1"/>
</dbReference>
<name>W4HC14_APHAT</name>
<dbReference type="Pfam" id="PF00583">
    <property type="entry name" value="Acetyltransf_1"/>
    <property type="match status" value="1"/>
</dbReference>
<dbReference type="PROSITE" id="PS51186">
    <property type="entry name" value="GNAT"/>
    <property type="match status" value="1"/>
</dbReference>
<accession>W4HC14</accession>
<dbReference type="Gene3D" id="3.40.630.30">
    <property type="match status" value="1"/>
</dbReference>
<dbReference type="EMBL" id="KI913114">
    <property type="protein sequence ID" value="ETV89106.1"/>
    <property type="molecule type" value="Genomic_DNA"/>
</dbReference>
<dbReference type="GO" id="GO:0016747">
    <property type="term" value="F:acyltransferase activity, transferring groups other than amino-acyl groups"/>
    <property type="evidence" value="ECO:0007669"/>
    <property type="project" value="InterPro"/>
</dbReference>
<dbReference type="AlphaFoldDB" id="W4HC14"/>
<evidence type="ECO:0000313" key="2">
    <source>
        <dbReference type="EMBL" id="ETV89106.1"/>
    </source>
</evidence>
<proteinExistence type="predicted"/>
<organism evidence="2">
    <name type="scientific">Aphanomyces astaci</name>
    <name type="common">Crayfish plague agent</name>
    <dbReference type="NCBI Taxonomy" id="112090"/>
    <lineage>
        <taxon>Eukaryota</taxon>
        <taxon>Sar</taxon>
        <taxon>Stramenopiles</taxon>
        <taxon>Oomycota</taxon>
        <taxon>Saprolegniomycetes</taxon>
        <taxon>Saprolegniales</taxon>
        <taxon>Verrucalvaceae</taxon>
        <taxon>Aphanomyces</taxon>
    </lineage>
</organism>
<feature type="domain" description="N-acetyltransferase" evidence="1">
    <location>
        <begin position="1"/>
        <end position="146"/>
    </location>
</feature>
<dbReference type="GeneID" id="20802479"/>
<dbReference type="InterPro" id="IPR016181">
    <property type="entry name" value="Acyl_CoA_acyltransferase"/>
</dbReference>
<evidence type="ECO:0000259" key="1">
    <source>
        <dbReference type="PROSITE" id="PS51186"/>
    </source>
</evidence>
<protein>
    <recommendedName>
        <fullName evidence="1">N-acetyltransferase domain-containing protein</fullName>
    </recommendedName>
</protein>